<dbReference type="AlphaFoldDB" id="A0A8W7PUJ8"/>
<organism evidence="1">
    <name type="scientific">Anopheles coluzzii</name>
    <name type="common">African malaria mosquito</name>
    <dbReference type="NCBI Taxonomy" id="1518534"/>
    <lineage>
        <taxon>Eukaryota</taxon>
        <taxon>Metazoa</taxon>
        <taxon>Ecdysozoa</taxon>
        <taxon>Arthropoda</taxon>
        <taxon>Hexapoda</taxon>
        <taxon>Insecta</taxon>
        <taxon>Pterygota</taxon>
        <taxon>Neoptera</taxon>
        <taxon>Endopterygota</taxon>
        <taxon>Diptera</taxon>
        <taxon>Nematocera</taxon>
        <taxon>Culicoidea</taxon>
        <taxon>Culicidae</taxon>
        <taxon>Anophelinae</taxon>
        <taxon>Anopheles</taxon>
    </lineage>
</organism>
<name>A0A8W7PUJ8_ANOCL</name>
<dbReference type="EnsemblMetazoa" id="ACOM037814-RA">
    <property type="protein sequence ID" value="ACOM037814-PA.1"/>
    <property type="gene ID" value="ACOM037814"/>
</dbReference>
<proteinExistence type="predicted"/>
<reference evidence="1" key="1">
    <citation type="submission" date="2022-08" db="UniProtKB">
        <authorList>
            <consortium name="EnsemblMetazoa"/>
        </authorList>
    </citation>
    <scope>IDENTIFICATION</scope>
</reference>
<evidence type="ECO:0000313" key="1">
    <source>
        <dbReference type="EnsemblMetazoa" id="ACOM037814-PA.1"/>
    </source>
</evidence>
<dbReference type="Proteomes" id="UP000075882">
    <property type="component" value="Unassembled WGS sequence"/>
</dbReference>
<accession>A0A8W7PUJ8</accession>
<protein>
    <submittedName>
        <fullName evidence="1">Uncharacterized protein</fullName>
    </submittedName>
</protein>
<sequence>MCRDELARIRILGQLVPDGLHREGAERLDAHERHIRHLARLALGRERVVVLAAAQHDAPHPLRIERGRIGQHRLEVCAGGKVRVRRHAVGQAEQRLGRHDQQRLAEVAYLLAAQGVEVLGRGGRVDDLQVDRVPVRAGFARVRHLQEALNAAGAVLGGGPIVAVGQQHHQPIADHPFRCGETPDDSNSGNVSMMIWAPLKKSPNWASHSTRLFGLSMAMPYSNPSTASSERMLFASSNRPAFGVAAAIAFSDFVRLLIDQHRVALGKRPPAHIFPAQPHVEALVHEAADGERLGRGPIDPLPLGNPLPARINPHALLADVAEQPVVDARVPHRHLVAGLLQAGPLSAEVAPLRLVLLAGRQLGGQIVSVAVRDRVHVLLVEHARLDQPAGVPVRDGGPAVDHPVQQRVGHGRIVQLVVAPAPVAVQIDEEIFAKLLPVLDRQLRDAGQRLRVVAVHVHHRGHDRLGQIGHVPGAAAALGRRREADLIVHDQVHRALDLVVRHGRHHQTLLSRPESPRVTQSHRELSRAVLSRSESFEVIWSRLESPRIAWSRPESAGVGIARSRSCLKSAGHIEMNFLISSTLDKMAPSASGRLQFQTHSERLRTIPNDSGRLRTTSGLRVELVVPILPESWMRSREPITKFGKYSRKWLAMSHIACASAGNSGWPLNFLNIFAGRVPNIVVSTLSLPRCGIPITTLRSSCSPADRNSSQ</sequence>